<sequence length="335" mass="36885">MKDLIAPMAEELNRALGIDKDTLENELKQLIQDFKVPAGEAKRSLLKKYRKKEDSGGDENSRDLKPLQYDAGAPQADEGLFKQLKDIRNGDTGITVIVNVIDPQYREITTQNDKTAVIEGMLEDATARVHFTSWVDIPDIFSIRSIVIRNAYVKSFQGMPNVNISESSVLEEYQGDIPGYVTRKCDLSELVDSDGAYNIEVEGDMISIRPGSGIIERCPVCSRVMQKGQCRAHGKLNGVRDLRIKAVIDDGTGSMICVLDRDLTQKLIGKGIDEFSADDPDTLNELIRSKLIGYPFVVKGNVTSGDFGKILVAASISMPAEETGKLARALMGELQ</sequence>
<dbReference type="GO" id="GO:0003677">
    <property type="term" value="F:DNA binding"/>
    <property type="evidence" value="ECO:0007669"/>
    <property type="project" value="UniProtKB-KW"/>
</dbReference>
<keyword evidence="3" id="KW-1185">Reference proteome</keyword>
<gene>
    <name evidence="2" type="ORF">CUJ83_11430</name>
</gene>
<proteinExistence type="predicted"/>
<dbReference type="InterPro" id="IPR012340">
    <property type="entry name" value="NA-bd_OB-fold"/>
</dbReference>
<keyword evidence="2" id="KW-0238">DNA-binding</keyword>
<name>A0AAP2RFF9_9EURY</name>
<evidence type="ECO:0000256" key="1">
    <source>
        <dbReference type="SAM" id="MobiDB-lite"/>
    </source>
</evidence>
<dbReference type="EMBL" id="PGCK01000009">
    <property type="protein sequence ID" value="MCD1295610.1"/>
    <property type="molecule type" value="Genomic_DNA"/>
</dbReference>
<dbReference type="RefSeq" id="WP_230742467.1">
    <property type="nucleotide sequence ID" value="NZ_PGCK01000009.1"/>
</dbReference>
<feature type="compositionally biased region" description="Basic and acidic residues" evidence="1">
    <location>
        <begin position="51"/>
        <end position="65"/>
    </location>
</feature>
<dbReference type="SUPFAM" id="SSF50249">
    <property type="entry name" value="Nucleic acid-binding proteins"/>
    <property type="match status" value="2"/>
</dbReference>
<dbReference type="Proteomes" id="UP001320159">
    <property type="component" value="Unassembled WGS sequence"/>
</dbReference>
<evidence type="ECO:0000313" key="2">
    <source>
        <dbReference type="EMBL" id="MCD1295610.1"/>
    </source>
</evidence>
<dbReference type="AlphaFoldDB" id="A0AAP2RFF9"/>
<protein>
    <submittedName>
        <fullName evidence="2">Single-stranded DNA-binding protein</fullName>
    </submittedName>
</protein>
<dbReference type="Gene3D" id="2.40.50.140">
    <property type="entry name" value="Nucleic acid-binding proteins"/>
    <property type="match status" value="2"/>
</dbReference>
<reference evidence="2 3" key="1">
    <citation type="submission" date="2017-11" db="EMBL/GenBank/DDBJ databases">
        <title>Isolation and Characterization of Family Methanocellaceae Species from Potential Methane Hydrate Area Offshore Southwestern Taiwan.</title>
        <authorList>
            <person name="Zhang W.-L."/>
            <person name="Chen W.-C."/>
            <person name="Lai M.-C."/>
            <person name="Chen S.-C."/>
        </authorList>
    </citation>
    <scope>NUCLEOTIDE SEQUENCE [LARGE SCALE GENOMIC DNA]</scope>
    <source>
        <strain evidence="2 3">CWC-04</strain>
    </source>
</reference>
<feature type="region of interest" description="Disordered" evidence="1">
    <location>
        <begin position="48"/>
        <end position="69"/>
    </location>
</feature>
<evidence type="ECO:0000313" key="3">
    <source>
        <dbReference type="Proteomes" id="UP001320159"/>
    </source>
</evidence>
<comment type="caution">
    <text evidence="2">The sequence shown here is derived from an EMBL/GenBank/DDBJ whole genome shotgun (WGS) entry which is preliminary data.</text>
</comment>
<accession>A0AAP2RFF9</accession>
<organism evidence="2 3">
    <name type="scientific">Methanooceanicella nereidis</name>
    <dbReference type="NCBI Taxonomy" id="2052831"/>
    <lineage>
        <taxon>Archaea</taxon>
        <taxon>Methanobacteriati</taxon>
        <taxon>Methanobacteriota</taxon>
        <taxon>Stenosarchaea group</taxon>
        <taxon>Methanomicrobia</taxon>
        <taxon>Methanocellales</taxon>
        <taxon>Methanocellaceae</taxon>
        <taxon>Methanooceanicella</taxon>
    </lineage>
</organism>